<protein>
    <submittedName>
        <fullName evidence="3">Kinase-like domain-containing protein</fullName>
    </submittedName>
</protein>
<dbReference type="InterPro" id="IPR051681">
    <property type="entry name" value="Ser/Thr_Kinases-Pseudokinases"/>
</dbReference>
<dbReference type="InterPro" id="IPR011009">
    <property type="entry name" value="Kinase-like_dom_sf"/>
</dbReference>
<dbReference type="PANTHER" id="PTHR44329">
    <property type="entry name" value="SERINE/THREONINE-PROTEIN KINASE TNNI3K-RELATED"/>
    <property type="match status" value="1"/>
</dbReference>
<dbReference type="Pfam" id="PF00069">
    <property type="entry name" value="Pkinase"/>
    <property type="match status" value="1"/>
</dbReference>
<feature type="region of interest" description="Disordered" evidence="1">
    <location>
        <begin position="198"/>
        <end position="232"/>
    </location>
</feature>
<reference evidence="3" key="1">
    <citation type="submission" date="2019-10" db="EMBL/GenBank/DDBJ databases">
        <title>Conservation and host-specific expression of non-tandemly repeated heterogenous ribosome RNA gene in arbuscular mycorrhizal fungi.</title>
        <authorList>
            <person name="Maeda T."/>
            <person name="Kobayashi Y."/>
            <person name="Nakagawa T."/>
            <person name="Ezawa T."/>
            <person name="Yamaguchi K."/>
            <person name="Bino T."/>
            <person name="Nishimoto Y."/>
            <person name="Shigenobu S."/>
            <person name="Kawaguchi M."/>
        </authorList>
    </citation>
    <scope>NUCLEOTIDE SEQUENCE</scope>
    <source>
        <strain evidence="3">HR1</strain>
    </source>
</reference>
<keyword evidence="3" id="KW-0418">Kinase</keyword>
<evidence type="ECO:0000313" key="3">
    <source>
        <dbReference type="EMBL" id="GET01448.1"/>
    </source>
</evidence>
<dbReference type="GO" id="GO:0005524">
    <property type="term" value="F:ATP binding"/>
    <property type="evidence" value="ECO:0007669"/>
    <property type="project" value="InterPro"/>
</dbReference>
<sequence length="232" mass="26660">MEVYLTKMVNSHPNIIQFHGVTKLEDEERYSLVLEYADGGTLRDYLRNNTTEWKTQLRFAREITSAILWLHDVKEIVHGDLHSNNILIHKNTIKLVDFGRSFEKGNGCNNTEVWGAIPYVDPKMLDQTISYKLNEKSDIYSLGVLFWELASSSFIDDLEDNHITLGEAVPNTNNKFNGLYQKCLKQEPDERPNISEINETLSSIDNDESTVSDSEENEDSCQIDLNKLDQKL</sequence>
<organism evidence="3 4">
    <name type="scientific">Rhizophagus clarus</name>
    <dbReference type="NCBI Taxonomy" id="94130"/>
    <lineage>
        <taxon>Eukaryota</taxon>
        <taxon>Fungi</taxon>
        <taxon>Fungi incertae sedis</taxon>
        <taxon>Mucoromycota</taxon>
        <taxon>Glomeromycotina</taxon>
        <taxon>Glomeromycetes</taxon>
        <taxon>Glomerales</taxon>
        <taxon>Glomeraceae</taxon>
        <taxon>Rhizophagus</taxon>
    </lineage>
</organism>
<evidence type="ECO:0000259" key="2">
    <source>
        <dbReference type="PROSITE" id="PS50011"/>
    </source>
</evidence>
<evidence type="ECO:0000313" key="4">
    <source>
        <dbReference type="Proteomes" id="UP000615446"/>
    </source>
</evidence>
<dbReference type="PIRSF" id="PIRSF000654">
    <property type="entry name" value="Integrin-linked_kinase"/>
    <property type="match status" value="1"/>
</dbReference>
<dbReference type="OrthoDB" id="2018507at2759"/>
<dbReference type="AlphaFoldDB" id="A0A8H3M9W6"/>
<dbReference type="SUPFAM" id="SSF56112">
    <property type="entry name" value="Protein kinase-like (PK-like)"/>
    <property type="match status" value="1"/>
</dbReference>
<feature type="compositionally biased region" description="Acidic residues" evidence="1">
    <location>
        <begin position="205"/>
        <end position="221"/>
    </location>
</feature>
<dbReference type="EMBL" id="BLAL01000300">
    <property type="protein sequence ID" value="GET01448.1"/>
    <property type="molecule type" value="Genomic_DNA"/>
</dbReference>
<dbReference type="Proteomes" id="UP000615446">
    <property type="component" value="Unassembled WGS sequence"/>
</dbReference>
<name>A0A8H3M9W6_9GLOM</name>
<feature type="domain" description="Protein kinase" evidence="2">
    <location>
        <begin position="1"/>
        <end position="201"/>
    </location>
</feature>
<gene>
    <name evidence="3" type="ORF">RCL2_002785600</name>
</gene>
<keyword evidence="3" id="KW-0808">Transferase</keyword>
<dbReference type="GO" id="GO:0004674">
    <property type="term" value="F:protein serine/threonine kinase activity"/>
    <property type="evidence" value="ECO:0007669"/>
    <property type="project" value="TreeGrafter"/>
</dbReference>
<dbReference type="PROSITE" id="PS50011">
    <property type="entry name" value="PROTEIN_KINASE_DOM"/>
    <property type="match status" value="1"/>
</dbReference>
<dbReference type="Gene3D" id="1.10.510.10">
    <property type="entry name" value="Transferase(Phosphotransferase) domain 1"/>
    <property type="match status" value="1"/>
</dbReference>
<dbReference type="InterPro" id="IPR000719">
    <property type="entry name" value="Prot_kinase_dom"/>
</dbReference>
<evidence type="ECO:0000256" key="1">
    <source>
        <dbReference type="SAM" id="MobiDB-lite"/>
    </source>
</evidence>
<comment type="caution">
    <text evidence="3">The sequence shown here is derived from an EMBL/GenBank/DDBJ whole genome shotgun (WGS) entry which is preliminary data.</text>
</comment>
<proteinExistence type="predicted"/>
<accession>A0A8H3M9W6</accession>